<accession>A0A1M6H8I6</accession>
<feature type="transmembrane region" description="Helical" evidence="6">
    <location>
        <begin position="214"/>
        <end position="243"/>
    </location>
</feature>
<dbReference type="Gene3D" id="1.10.3470.10">
    <property type="entry name" value="ABC transporter involved in vitamin B12 uptake, BtuC"/>
    <property type="match status" value="1"/>
</dbReference>
<dbReference type="OrthoDB" id="9789927at2"/>
<sequence>MNYWAVLATTVGIWVLLALSLNIITGEAGQPNIGHAAFFGIGAYTSAVLNTKYGVDFWGALVMALAAGALMGAVLGLISMRLRNDFLAITTIGLNFVTVAIFQTVPYFGGAMGIGGIQPPRIGGLTFGPVELAVLSWLVVALVVILNRHLQRAWFGYALRAIRDDEAAAAAMGIDVRRYKVLAFVIGTGIAGLAGSIYAHFMTFISAGDFGFNISVTILAMVVLGGRGSIPGVLLGGVILGMAPEVFRFISDYRLLVFGSILVLVMRFFPSGLLGQGSRLQELLAGAFRREGAGVRVR</sequence>
<comment type="subcellular location">
    <subcellularLocation>
        <location evidence="1">Cell membrane</location>
        <topology evidence="1">Multi-pass membrane protein</topology>
    </subcellularLocation>
</comment>
<dbReference type="Pfam" id="PF02653">
    <property type="entry name" value="BPD_transp_2"/>
    <property type="match status" value="1"/>
</dbReference>
<dbReference type="GO" id="GO:0005886">
    <property type="term" value="C:plasma membrane"/>
    <property type="evidence" value="ECO:0007669"/>
    <property type="project" value="UniProtKB-SubCell"/>
</dbReference>
<feature type="transmembrane region" description="Helical" evidence="6">
    <location>
        <begin position="57"/>
        <end position="79"/>
    </location>
</feature>
<feature type="transmembrane region" description="Helical" evidence="6">
    <location>
        <begin position="86"/>
        <end position="105"/>
    </location>
</feature>
<evidence type="ECO:0000256" key="3">
    <source>
        <dbReference type="ARBA" id="ARBA00022692"/>
    </source>
</evidence>
<dbReference type="CDD" id="cd06581">
    <property type="entry name" value="TM_PBP1_LivM_like"/>
    <property type="match status" value="1"/>
</dbReference>
<keyword evidence="5 6" id="KW-0472">Membrane</keyword>
<evidence type="ECO:0000256" key="4">
    <source>
        <dbReference type="ARBA" id="ARBA00022989"/>
    </source>
</evidence>
<evidence type="ECO:0000313" key="7">
    <source>
        <dbReference type="EMBL" id="SHJ18531.1"/>
    </source>
</evidence>
<evidence type="ECO:0000313" key="8">
    <source>
        <dbReference type="Proteomes" id="UP000184529"/>
    </source>
</evidence>
<dbReference type="InterPro" id="IPR001851">
    <property type="entry name" value="ABC_transp_permease"/>
</dbReference>
<dbReference type="RefSeq" id="WP_072869218.1">
    <property type="nucleotide sequence ID" value="NZ_FQZM01000022.1"/>
</dbReference>
<feature type="transmembrane region" description="Helical" evidence="6">
    <location>
        <begin position="255"/>
        <end position="274"/>
    </location>
</feature>
<gene>
    <name evidence="7" type="ORF">SAMN02745219_01941</name>
</gene>
<dbReference type="PANTHER" id="PTHR30482:SF10">
    <property type="entry name" value="HIGH-AFFINITY BRANCHED-CHAIN AMINO ACID TRANSPORT PROTEIN BRAE"/>
    <property type="match status" value="1"/>
</dbReference>
<dbReference type="AlphaFoldDB" id="A0A1M6H8I6"/>
<dbReference type="GO" id="GO:0015658">
    <property type="term" value="F:branched-chain amino acid transmembrane transporter activity"/>
    <property type="evidence" value="ECO:0007669"/>
    <property type="project" value="InterPro"/>
</dbReference>
<dbReference type="InterPro" id="IPR037294">
    <property type="entry name" value="ABC_BtuC-like"/>
</dbReference>
<organism evidence="7 8">
    <name type="scientific">Desulfofundulus thermosubterraneus DSM 16057</name>
    <dbReference type="NCBI Taxonomy" id="1121432"/>
    <lineage>
        <taxon>Bacteria</taxon>
        <taxon>Bacillati</taxon>
        <taxon>Bacillota</taxon>
        <taxon>Clostridia</taxon>
        <taxon>Eubacteriales</taxon>
        <taxon>Peptococcaceae</taxon>
        <taxon>Desulfofundulus</taxon>
    </lineage>
</organism>
<dbReference type="STRING" id="1121432.SAMN02745219_01941"/>
<keyword evidence="3 6" id="KW-0812">Transmembrane</keyword>
<evidence type="ECO:0000256" key="2">
    <source>
        <dbReference type="ARBA" id="ARBA00022475"/>
    </source>
</evidence>
<evidence type="ECO:0000256" key="1">
    <source>
        <dbReference type="ARBA" id="ARBA00004651"/>
    </source>
</evidence>
<dbReference type="EMBL" id="FQZM01000022">
    <property type="protein sequence ID" value="SHJ18531.1"/>
    <property type="molecule type" value="Genomic_DNA"/>
</dbReference>
<protein>
    <submittedName>
        <fullName evidence="7">Amino acid/amide ABC transporter membrane protein 2, HAAT family (TC 3.A.1.4.-)</fullName>
    </submittedName>
</protein>
<proteinExistence type="predicted"/>
<dbReference type="Proteomes" id="UP000184529">
    <property type="component" value="Unassembled WGS sequence"/>
</dbReference>
<evidence type="ECO:0000256" key="6">
    <source>
        <dbReference type="SAM" id="Phobius"/>
    </source>
</evidence>
<keyword evidence="2" id="KW-1003">Cell membrane</keyword>
<keyword evidence="8" id="KW-1185">Reference proteome</keyword>
<feature type="transmembrane region" description="Helical" evidence="6">
    <location>
        <begin position="125"/>
        <end position="146"/>
    </location>
</feature>
<dbReference type="InterPro" id="IPR043428">
    <property type="entry name" value="LivM-like"/>
</dbReference>
<evidence type="ECO:0000256" key="5">
    <source>
        <dbReference type="ARBA" id="ARBA00023136"/>
    </source>
</evidence>
<name>A0A1M6H8I6_9FIRM</name>
<feature type="transmembrane region" description="Helical" evidence="6">
    <location>
        <begin position="6"/>
        <end position="25"/>
    </location>
</feature>
<feature type="transmembrane region" description="Helical" evidence="6">
    <location>
        <begin position="181"/>
        <end position="202"/>
    </location>
</feature>
<reference evidence="8" key="1">
    <citation type="submission" date="2016-11" db="EMBL/GenBank/DDBJ databases">
        <authorList>
            <person name="Varghese N."/>
            <person name="Submissions S."/>
        </authorList>
    </citation>
    <scope>NUCLEOTIDE SEQUENCE [LARGE SCALE GENOMIC DNA]</scope>
    <source>
        <strain evidence="8">DSM 16057</strain>
    </source>
</reference>
<dbReference type="PANTHER" id="PTHR30482">
    <property type="entry name" value="HIGH-AFFINITY BRANCHED-CHAIN AMINO ACID TRANSPORT SYSTEM PERMEASE"/>
    <property type="match status" value="1"/>
</dbReference>
<keyword evidence="4 6" id="KW-1133">Transmembrane helix</keyword>